<evidence type="ECO:0000313" key="2">
    <source>
        <dbReference type="EnsemblPlants" id="QL01p032824:mrna"/>
    </source>
</evidence>
<keyword evidence="3" id="KW-1185">Reference proteome</keyword>
<dbReference type="AlphaFoldDB" id="A0A7N2QXR3"/>
<evidence type="ECO:0000256" key="1">
    <source>
        <dbReference type="SAM" id="Phobius"/>
    </source>
</evidence>
<evidence type="ECO:0000313" key="3">
    <source>
        <dbReference type="Proteomes" id="UP000594261"/>
    </source>
</evidence>
<dbReference type="Gramene" id="QL01p032824:mrna">
    <property type="protein sequence ID" value="QL01p032824:mrna"/>
    <property type="gene ID" value="QL01p032824"/>
</dbReference>
<reference evidence="2 3" key="1">
    <citation type="journal article" date="2016" name="G3 (Bethesda)">
        <title>First Draft Assembly and Annotation of the Genome of a California Endemic Oak Quercus lobata Nee (Fagaceae).</title>
        <authorList>
            <person name="Sork V.L."/>
            <person name="Fitz-Gibbon S.T."/>
            <person name="Puiu D."/>
            <person name="Crepeau M."/>
            <person name="Gugger P.F."/>
            <person name="Sherman R."/>
            <person name="Stevens K."/>
            <person name="Langley C.H."/>
            <person name="Pellegrini M."/>
            <person name="Salzberg S.L."/>
        </authorList>
    </citation>
    <scope>NUCLEOTIDE SEQUENCE [LARGE SCALE GENOMIC DNA]</scope>
    <source>
        <strain evidence="2 3">cv. SW786</strain>
    </source>
</reference>
<feature type="transmembrane region" description="Helical" evidence="1">
    <location>
        <begin position="70"/>
        <end position="92"/>
    </location>
</feature>
<protein>
    <submittedName>
        <fullName evidence="2">Uncharacterized protein</fullName>
    </submittedName>
</protein>
<reference evidence="2" key="2">
    <citation type="submission" date="2021-01" db="UniProtKB">
        <authorList>
            <consortium name="EnsemblPlants"/>
        </authorList>
    </citation>
    <scope>IDENTIFICATION</scope>
</reference>
<sequence>MYERVSGKSKKWRLWRSSSGDLGSSWKRFKGNHRAASEGSDSPVADAFTAAMATVVRAHPKDFRAIRKEWLAIQIQIAFRGFLVNGSLFYYLSLFLCLVSEMNEKES</sequence>
<keyword evidence="1" id="KW-0472">Membrane</keyword>
<keyword evidence="1" id="KW-1133">Transmembrane helix</keyword>
<dbReference type="Proteomes" id="UP000594261">
    <property type="component" value="Chromosome 1"/>
</dbReference>
<dbReference type="EMBL" id="LRBV02000001">
    <property type="status" value="NOT_ANNOTATED_CDS"/>
    <property type="molecule type" value="Genomic_DNA"/>
</dbReference>
<accession>A0A7N2QXR3</accession>
<organism evidence="2 3">
    <name type="scientific">Quercus lobata</name>
    <name type="common">Valley oak</name>
    <dbReference type="NCBI Taxonomy" id="97700"/>
    <lineage>
        <taxon>Eukaryota</taxon>
        <taxon>Viridiplantae</taxon>
        <taxon>Streptophyta</taxon>
        <taxon>Embryophyta</taxon>
        <taxon>Tracheophyta</taxon>
        <taxon>Spermatophyta</taxon>
        <taxon>Magnoliopsida</taxon>
        <taxon>eudicotyledons</taxon>
        <taxon>Gunneridae</taxon>
        <taxon>Pentapetalae</taxon>
        <taxon>rosids</taxon>
        <taxon>fabids</taxon>
        <taxon>Fagales</taxon>
        <taxon>Fagaceae</taxon>
        <taxon>Quercus</taxon>
    </lineage>
</organism>
<dbReference type="InParanoid" id="A0A7N2QXR3"/>
<dbReference type="EnsemblPlants" id="QL01p032824:mrna">
    <property type="protein sequence ID" value="QL01p032824:mrna"/>
    <property type="gene ID" value="QL01p032824"/>
</dbReference>
<keyword evidence="1" id="KW-0812">Transmembrane</keyword>
<name>A0A7N2QXR3_QUELO</name>
<proteinExistence type="predicted"/>